<comment type="caution">
    <text evidence="3">The sequence shown here is derived from an EMBL/GenBank/DDBJ whole genome shotgun (WGS) entry which is preliminary data.</text>
</comment>
<organism evidence="3 4">
    <name type="scientific">Lactarius akahatsu</name>
    <dbReference type="NCBI Taxonomy" id="416441"/>
    <lineage>
        <taxon>Eukaryota</taxon>
        <taxon>Fungi</taxon>
        <taxon>Dikarya</taxon>
        <taxon>Basidiomycota</taxon>
        <taxon>Agaricomycotina</taxon>
        <taxon>Agaricomycetes</taxon>
        <taxon>Russulales</taxon>
        <taxon>Russulaceae</taxon>
        <taxon>Lactarius</taxon>
    </lineage>
</organism>
<evidence type="ECO:0000256" key="1">
    <source>
        <dbReference type="SAM" id="MobiDB-lite"/>
    </source>
</evidence>
<feature type="region of interest" description="Disordered" evidence="1">
    <location>
        <begin position="114"/>
        <end position="133"/>
    </location>
</feature>
<name>A0AAD4LMU6_9AGAM</name>
<evidence type="ECO:0000256" key="2">
    <source>
        <dbReference type="SAM" id="Phobius"/>
    </source>
</evidence>
<feature type="transmembrane region" description="Helical" evidence="2">
    <location>
        <begin position="6"/>
        <end position="28"/>
    </location>
</feature>
<keyword evidence="2" id="KW-0472">Membrane</keyword>
<evidence type="ECO:0000313" key="3">
    <source>
        <dbReference type="EMBL" id="KAH8997974.1"/>
    </source>
</evidence>
<keyword evidence="4" id="KW-1185">Reference proteome</keyword>
<keyword evidence="2" id="KW-0812">Transmembrane</keyword>
<dbReference type="EMBL" id="JAKELL010000006">
    <property type="protein sequence ID" value="KAH8997974.1"/>
    <property type="molecule type" value="Genomic_DNA"/>
</dbReference>
<protein>
    <submittedName>
        <fullName evidence="3">Uncharacterized protein</fullName>
    </submittedName>
</protein>
<gene>
    <name evidence="3" type="ORF">EDB92DRAFT_2101189</name>
</gene>
<sequence>MTYHIFLLQITSSGLSGHHLILAVILIFKHATFLRVANIASISALTRAELDYRDANIDSSIQKYLTASSQEHSVELFASFIMATDIAPSESSVKNPSRKLVSVHEIRISKLSCSSRTGAGSGEELRPGSMSQTACTPQAIEPLALALSPGHAATAGAEIAAGSTLPAAPMWEGCSNRPKPGSHASCTDLCEILALAHRTGSHLQLSTEPSLVSWDPEESDRLGRLPSLLLHAATRIVGLVMIGS</sequence>
<accession>A0AAD4LMU6</accession>
<dbReference type="Proteomes" id="UP001201163">
    <property type="component" value="Unassembled WGS sequence"/>
</dbReference>
<proteinExistence type="predicted"/>
<dbReference type="AlphaFoldDB" id="A0AAD4LMU6"/>
<evidence type="ECO:0000313" key="4">
    <source>
        <dbReference type="Proteomes" id="UP001201163"/>
    </source>
</evidence>
<keyword evidence="2" id="KW-1133">Transmembrane helix</keyword>
<reference evidence="3" key="1">
    <citation type="submission" date="2022-01" db="EMBL/GenBank/DDBJ databases">
        <title>Comparative genomics reveals a dynamic genome evolution in the ectomycorrhizal milk-cap (Lactarius) mushrooms.</title>
        <authorList>
            <consortium name="DOE Joint Genome Institute"/>
            <person name="Lebreton A."/>
            <person name="Tang N."/>
            <person name="Kuo A."/>
            <person name="LaButti K."/>
            <person name="Drula E."/>
            <person name="Barry K."/>
            <person name="Clum A."/>
            <person name="Lipzen A."/>
            <person name="Mousain D."/>
            <person name="Ng V."/>
            <person name="Wang R."/>
            <person name="Wang X."/>
            <person name="Dai Y."/>
            <person name="Henrissat B."/>
            <person name="Grigoriev I.V."/>
            <person name="Guerin-Laguette A."/>
            <person name="Yu F."/>
            <person name="Martin F.M."/>
        </authorList>
    </citation>
    <scope>NUCLEOTIDE SEQUENCE</scope>
    <source>
        <strain evidence="3">QP</strain>
    </source>
</reference>